<proteinExistence type="predicted"/>
<feature type="transmembrane region" description="Helical" evidence="1">
    <location>
        <begin position="96"/>
        <end position="115"/>
    </location>
</feature>
<dbReference type="PANTHER" id="PTHR30273">
    <property type="entry name" value="PERIPLASMIC SIGNAL SENSOR AND SIGMA FACTOR ACTIVATOR FECR-RELATED"/>
    <property type="match status" value="1"/>
</dbReference>
<dbReference type="Pfam" id="PF04773">
    <property type="entry name" value="FecR"/>
    <property type="match status" value="1"/>
</dbReference>
<dbReference type="Gene3D" id="3.55.50.30">
    <property type="match status" value="1"/>
</dbReference>
<evidence type="ECO:0000313" key="5">
    <source>
        <dbReference type="Proteomes" id="UP000229081"/>
    </source>
</evidence>
<feature type="domain" description="FecR N-terminal" evidence="3">
    <location>
        <begin position="11"/>
        <end position="52"/>
    </location>
</feature>
<evidence type="ECO:0000313" key="4">
    <source>
        <dbReference type="EMBL" id="ATY31558.1"/>
    </source>
</evidence>
<keyword evidence="5" id="KW-1185">Reference proteome</keyword>
<keyword evidence="1" id="KW-1133">Transmembrane helix</keyword>
<dbReference type="EMBL" id="CP024923">
    <property type="protein sequence ID" value="ATY31558.1"/>
    <property type="molecule type" value="Genomic_DNA"/>
</dbReference>
<gene>
    <name evidence="4" type="ORF">CVN68_05855</name>
</gene>
<evidence type="ECO:0000259" key="2">
    <source>
        <dbReference type="Pfam" id="PF04773"/>
    </source>
</evidence>
<protein>
    <recommendedName>
        <fullName evidence="6">FecR family protein</fullName>
    </recommendedName>
</protein>
<dbReference type="OrthoDB" id="9798846at2"/>
<dbReference type="PIRSF" id="PIRSF018266">
    <property type="entry name" value="FecR"/>
    <property type="match status" value="1"/>
</dbReference>
<dbReference type="GO" id="GO:0016989">
    <property type="term" value="F:sigma factor antagonist activity"/>
    <property type="evidence" value="ECO:0007669"/>
    <property type="project" value="TreeGrafter"/>
</dbReference>
<dbReference type="InterPro" id="IPR012373">
    <property type="entry name" value="Ferrdict_sens_TM"/>
</dbReference>
<accession>A0A2K8MCE2</accession>
<dbReference type="InterPro" id="IPR032623">
    <property type="entry name" value="FecR_N"/>
</dbReference>
<evidence type="ECO:0000256" key="1">
    <source>
        <dbReference type="SAM" id="Phobius"/>
    </source>
</evidence>
<dbReference type="PANTHER" id="PTHR30273:SF2">
    <property type="entry name" value="PROTEIN FECR"/>
    <property type="match status" value="1"/>
</dbReference>
<feature type="domain" description="FecR protein" evidence="2">
    <location>
        <begin position="119"/>
        <end position="211"/>
    </location>
</feature>
<dbReference type="Pfam" id="PF16220">
    <property type="entry name" value="DUF4880"/>
    <property type="match status" value="1"/>
</dbReference>
<organism evidence="4 5">
    <name type="scientific">Sphingomonas psychrotolerans</name>
    <dbReference type="NCBI Taxonomy" id="1327635"/>
    <lineage>
        <taxon>Bacteria</taxon>
        <taxon>Pseudomonadati</taxon>
        <taxon>Pseudomonadota</taxon>
        <taxon>Alphaproteobacteria</taxon>
        <taxon>Sphingomonadales</taxon>
        <taxon>Sphingomonadaceae</taxon>
        <taxon>Sphingomonas</taxon>
    </lineage>
</organism>
<evidence type="ECO:0008006" key="6">
    <source>
        <dbReference type="Google" id="ProtNLM"/>
    </source>
</evidence>
<dbReference type="Proteomes" id="UP000229081">
    <property type="component" value="Chromosome"/>
</dbReference>
<dbReference type="KEGG" id="sphc:CVN68_05855"/>
<reference evidence="4 5" key="1">
    <citation type="submission" date="2017-11" db="EMBL/GenBank/DDBJ databases">
        <title>Complete genome sequence of Sphingomonas sp. Strain Cra20, a psychrotolerant potential plant growth promoting rhizobacteria.</title>
        <authorList>
            <person name="Luo Y."/>
        </authorList>
    </citation>
    <scope>NUCLEOTIDE SEQUENCE [LARGE SCALE GENOMIC DNA]</scope>
    <source>
        <strain evidence="4 5">Cra20</strain>
    </source>
</reference>
<dbReference type="RefSeq" id="WP_100281367.1">
    <property type="nucleotide sequence ID" value="NZ_CP024923.1"/>
</dbReference>
<dbReference type="AlphaFoldDB" id="A0A2K8MCE2"/>
<name>A0A2K8MCE2_9SPHN</name>
<dbReference type="InterPro" id="IPR006860">
    <property type="entry name" value="FecR"/>
</dbReference>
<sequence>MAQETHVIDLQAAQWVDRMRRPVLDSDTTADFDRWILKDPRHIESYARMQTLWQSGGLEAALRGIAPLPQAGNDDAPGKEALARGRNRGWRRMGQAAALAGILVVAGVAGAPSLVTETQYATARGQTRTVALSDGSTIRMNGDTRIAVRMAPWSRQVELQRGEAFFDVAHERLRGFAVDAGGAKVSVLGTAFDVDRVDRDTRVIQVYRGMVGVHAGSGRQWRLPAGSGLELEGERVRSLKGSGDKRPDWTQGWFEANETPVRQLVQRLNRSIDRPIVLADPSIGALLVTGRFPMREPKSVLEMVSVVHDLRWRATSDRYVLKR</sequence>
<dbReference type="Gene3D" id="2.60.120.1440">
    <property type="match status" value="1"/>
</dbReference>
<evidence type="ECO:0000259" key="3">
    <source>
        <dbReference type="Pfam" id="PF16220"/>
    </source>
</evidence>
<keyword evidence="1" id="KW-0812">Transmembrane</keyword>
<keyword evidence="1" id="KW-0472">Membrane</keyword>